<keyword evidence="3" id="KW-0031">Aminopeptidase</keyword>
<comment type="cofactor">
    <cofactor evidence="1">
        <name>Zn(2+)</name>
        <dbReference type="ChEBI" id="CHEBI:29105"/>
    </cofactor>
</comment>
<keyword evidence="6 11" id="KW-0732">Signal</keyword>
<keyword evidence="14" id="KW-1185">Reference proteome</keyword>
<dbReference type="GO" id="GO:0046872">
    <property type="term" value="F:metal ion binding"/>
    <property type="evidence" value="ECO:0007669"/>
    <property type="project" value="UniProtKB-KW"/>
</dbReference>
<protein>
    <recommendedName>
        <fullName evidence="11">Peptide hydrolase</fullName>
        <ecNumber evidence="11">3.4.-.-</ecNumber>
    </recommendedName>
</protein>
<dbReference type="PANTHER" id="PTHR12147:SF56">
    <property type="entry name" value="AMINOPEPTIDASE YDR415C-RELATED"/>
    <property type="match status" value="1"/>
</dbReference>
<evidence type="ECO:0000256" key="3">
    <source>
        <dbReference type="ARBA" id="ARBA00022438"/>
    </source>
</evidence>
<gene>
    <name evidence="13" type="ORF">FN846DRAFT_404627</name>
</gene>
<dbReference type="SUPFAM" id="SSF53187">
    <property type="entry name" value="Zn-dependent exopeptidases"/>
    <property type="match status" value="1"/>
</dbReference>
<keyword evidence="8 11" id="KW-0862">Zinc</keyword>
<keyword evidence="7 11" id="KW-0378">Hydrolase</keyword>
<keyword evidence="9" id="KW-1015">Disulfide bond</keyword>
<evidence type="ECO:0000256" key="5">
    <source>
        <dbReference type="ARBA" id="ARBA00022723"/>
    </source>
</evidence>
<comment type="subunit">
    <text evidence="2">Monomer.</text>
</comment>
<evidence type="ECO:0000256" key="4">
    <source>
        <dbReference type="ARBA" id="ARBA00022670"/>
    </source>
</evidence>
<dbReference type="EC" id="3.4.-.-" evidence="11"/>
<dbReference type="OrthoDB" id="2214at2759"/>
<dbReference type="InterPro" id="IPR007484">
    <property type="entry name" value="Peptidase_M28"/>
</dbReference>
<dbReference type="InParanoid" id="A0A5J5F515"/>
<feature type="signal peptide" evidence="11">
    <location>
        <begin position="1"/>
        <end position="18"/>
    </location>
</feature>
<evidence type="ECO:0000256" key="1">
    <source>
        <dbReference type="ARBA" id="ARBA00001947"/>
    </source>
</evidence>
<comment type="caution">
    <text evidence="13">The sequence shown here is derived from an EMBL/GenBank/DDBJ whole genome shotgun (WGS) entry which is preliminary data.</text>
</comment>
<evidence type="ECO:0000313" key="14">
    <source>
        <dbReference type="Proteomes" id="UP000326924"/>
    </source>
</evidence>
<evidence type="ECO:0000256" key="7">
    <source>
        <dbReference type="ARBA" id="ARBA00022801"/>
    </source>
</evidence>
<dbReference type="PANTHER" id="PTHR12147">
    <property type="entry name" value="METALLOPEPTIDASE M28 FAMILY MEMBER"/>
    <property type="match status" value="1"/>
</dbReference>
<dbReference type="GO" id="GO:0008235">
    <property type="term" value="F:metalloexopeptidase activity"/>
    <property type="evidence" value="ECO:0007669"/>
    <property type="project" value="InterPro"/>
</dbReference>
<proteinExistence type="inferred from homology"/>
<evidence type="ECO:0000259" key="12">
    <source>
        <dbReference type="Pfam" id="PF04389"/>
    </source>
</evidence>
<name>A0A5J5F515_9PEZI</name>
<dbReference type="GO" id="GO:0006508">
    <property type="term" value="P:proteolysis"/>
    <property type="evidence" value="ECO:0007669"/>
    <property type="project" value="UniProtKB-KW"/>
</dbReference>
<dbReference type="InterPro" id="IPR045175">
    <property type="entry name" value="M28_fam"/>
</dbReference>
<dbReference type="Proteomes" id="UP000326924">
    <property type="component" value="Unassembled WGS sequence"/>
</dbReference>
<dbReference type="Pfam" id="PF04389">
    <property type="entry name" value="Peptidase_M28"/>
    <property type="match status" value="1"/>
</dbReference>
<evidence type="ECO:0000256" key="8">
    <source>
        <dbReference type="ARBA" id="ARBA00022833"/>
    </source>
</evidence>
<feature type="domain" description="Peptidase M28" evidence="12">
    <location>
        <begin position="166"/>
        <end position="376"/>
    </location>
</feature>
<dbReference type="EMBL" id="VXIS01000033">
    <property type="protein sequence ID" value="KAA8911653.1"/>
    <property type="molecule type" value="Genomic_DNA"/>
</dbReference>
<dbReference type="Gene3D" id="3.40.630.10">
    <property type="entry name" value="Zn peptidases"/>
    <property type="match status" value="1"/>
</dbReference>
<sequence length="388" mass="41929">MLVSNIFSLLALASLVVSSPSASRPIPRKEDMRLVKTSEDDPGVWVTEAEKFAKFISKKINFVDITETWELESLAASEDVAMREYRASFPSGPTHQSVAAPLISLLSQSNMQIWAGALTNFYTRYYTSSTGTLAADWVYNKVVSVASANPAITVSKFTHSYNQPSVIAKIPGTSGASVIVSAHFDSTSSVAGGRAPGADDNASGVVVILEALRVVALTKYKPGNTLEFHFYSGEEGGLLGSRDVMDNCSSPLLPQDVRQRRKPKHCTDVKKGIKVKALVNQDMTGYSPNNVIAIFTDYVSTPLTNFLKTLVPVYTQLPIATDVCGYGCSDHASAYSAGYPAAYVADEVIADSSPYIHSAKDTYSTLSFPHILQHAKFTIGFLVEGSYF</sequence>
<evidence type="ECO:0000256" key="10">
    <source>
        <dbReference type="ARBA" id="ARBA00043962"/>
    </source>
</evidence>
<feature type="chain" id="PRO_5023975911" description="Peptide hydrolase" evidence="11">
    <location>
        <begin position="19"/>
        <end position="388"/>
    </location>
</feature>
<evidence type="ECO:0000256" key="2">
    <source>
        <dbReference type="ARBA" id="ARBA00011245"/>
    </source>
</evidence>
<dbReference type="AlphaFoldDB" id="A0A5J5F515"/>
<evidence type="ECO:0000256" key="11">
    <source>
        <dbReference type="RuleBase" id="RU361240"/>
    </source>
</evidence>
<accession>A0A5J5F515</accession>
<reference evidence="13 14" key="1">
    <citation type="submission" date="2019-09" db="EMBL/GenBank/DDBJ databases">
        <title>Draft genome of the ectomycorrhizal ascomycete Sphaerosporella brunnea.</title>
        <authorList>
            <consortium name="DOE Joint Genome Institute"/>
            <person name="Benucci G.M."/>
            <person name="Marozzi G."/>
            <person name="Antonielli L."/>
            <person name="Sanchez S."/>
            <person name="Marco P."/>
            <person name="Wang X."/>
            <person name="Falini L.B."/>
            <person name="Barry K."/>
            <person name="Haridas S."/>
            <person name="Lipzen A."/>
            <person name="Labutti K."/>
            <person name="Grigoriev I.V."/>
            <person name="Murat C."/>
            <person name="Martin F."/>
            <person name="Albertini E."/>
            <person name="Donnini D."/>
            <person name="Bonito G."/>
        </authorList>
    </citation>
    <scope>NUCLEOTIDE SEQUENCE [LARGE SCALE GENOMIC DNA]</scope>
    <source>
        <strain evidence="13 14">Sb_GMNB300</strain>
    </source>
</reference>
<keyword evidence="4 11" id="KW-0645">Protease</keyword>
<comment type="similarity">
    <text evidence="10">Belongs to the peptidase M28 family. M28E subfamily.</text>
</comment>
<organism evidence="13 14">
    <name type="scientific">Sphaerosporella brunnea</name>
    <dbReference type="NCBI Taxonomy" id="1250544"/>
    <lineage>
        <taxon>Eukaryota</taxon>
        <taxon>Fungi</taxon>
        <taxon>Dikarya</taxon>
        <taxon>Ascomycota</taxon>
        <taxon>Pezizomycotina</taxon>
        <taxon>Pezizomycetes</taxon>
        <taxon>Pezizales</taxon>
        <taxon>Pyronemataceae</taxon>
        <taxon>Sphaerosporella</taxon>
    </lineage>
</organism>
<evidence type="ECO:0000256" key="6">
    <source>
        <dbReference type="ARBA" id="ARBA00022729"/>
    </source>
</evidence>
<evidence type="ECO:0000313" key="13">
    <source>
        <dbReference type="EMBL" id="KAA8911653.1"/>
    </source>
</evidence>
<evidence type="ECO:0000256" key="9">
    <source>
        <dbReference type="ARBA" id="ARBA00023157"/>
    </source>
</evidence>
<keyword evidence="5 11" id="KW-0479">Metal-binding</keyword>
<dbReference type="GO" id="GO:0004177">
    <property type="term" value="F:aminopeptidase activity"/>
    <property type="evidence" value="ECO:0007669"/>
    <property type="project" value="UniProtKB-KW"/>
</dbReference>